<feature type="chain" id="PRO_5021451922" evidence="9">
    <location>
        <begin position="27"/>
        <end position="841"/>
    </location>
</feature>
<dbReference type="GO" id="GO:0030246">
    <property type="term" value="F:carbohydrate binding"/>
    <property type="evidence" value="ECO:0007669"/>
    <property type="project" value="InterPro"/>
</dbReference>
<keyword evidence="13" id="KW-1185">Reference proteome</keyword>
<keyword evidence="6" id="KW-0472">Membrane</keyword>
<feature type="compositionally biased region" description="Gly residues" evidence="8">
    <location>
        <begin position="832"/>
        <end position="841"/>
    </location>
</feature>
<dbReference type="Gene3D" id="2.170.130.10">
    <property type="entry name" value="TonB-dependent receptor, plug domain"/>
    <property type="match status" value="1"/>
</dbReference>
<comment type="subcellular location">
    <subcellularLocation>
        <location evidence="1">Cell outer membrane</location>
        <topology evidence="1">Multi-pass membrane protein</topology>
    </subcellularLocation>
</comment>
<evidence type="ECO:0000256" key="6">
    <source>
        <dbReference type="ARBA" id="ARBA00023136"/>
    </source>
</evidence>
<keyword evidence="2" id="KW-0813">Transport</keyword>
<dbReference type="InterPro" id="IPR013784">
    <property type="entry name" value="Carb-bd-like_fold"/>
</dbReference>
<dbReference type="EMBL" id="RCYZ01000001">
    <property type="protein sequence ID" value="TPG71720.1"/>
    <property type="molecule type" value="Genomic_DNA"/>
</dbReference>
<feature type="region of interest" description="Disordered" evidence="8">
    <location>
        <begin position="814"/>
        <end position="841"/>
    </location>
</feature>
<dbReference type="RefSeq" id="WP_140464300.1">
    <property type="nucleotide sequence ID" value="NZ_RCYZ01000001.1"/>
</dbReference>
<evidence type="ECO:0000313" key="12">
    <source>
        <dbReference type="EMBL" id="TPG71720.1"/>
    </source>
</evidence>
<name>A0A502HES8_9BACT</name>
<evidence type="ECO:0000256" key="9">
    <source>
        <dbReference type="SAM" id="SignalP"/>
    </source>
</evidence>
<dbReference type="Proteomes" id="UP000317646">
    <property type="component" value="Unassembled WGS sequence"/>
</dbReference>
<proteinExistence type="predicted"/>
<keyword evidence="4" id="KW-0812">Transmembrane</keyword>
<evidence type="ECO:0000313" key="13">
    <source>
        <dbReference type="Proteomes" id="UP000317646"/>
    </source>
</evidence>
<gene>
    <name evidence="12" type="ORF">EAH73_00215</name>
</gene>
<dbReference type="InterPro" id="IPR037066">
    <property type="entry name" value="Plug_dom_sf"/>
</dbReference>
<dbReference type="Pfam" id="PF13715">
    <property type="entry name" value="CarbopepD_reg_2"/>
    <property type="match status" value="1"/>
</dbReference>
<dbReference type="InterPro" id="IPR041700">
    <property type="entry name" value="OMP_b-brl_3"/>
</dbReference>
<dbReference type="GO" id="GO:0015344">
    <property type="term" value="F:siderophore uptake transmembrane transporter activity"/>
    <property type="evidence" value="ECO:0007669"/>
    <property type="project" value="TreeGrafter"/>
</dbReference>
<dbReference type="SUPFAM" id="SSF56935">
    <property type="entry name" value="Porins"/>
    <property type="match status" value="1"/>
</dbReference>
<keyword evidence="12" id="KW-0675">Receptor</keyword>
<dbReference type="InterPro" id="IPR012910">
    <property type="entry name" value="Plug_dom"/>
</dbReference>
<protein>
    <submittedName>
        <fullName evidence="12">TonB-dependent receptor</fullName>
    </submittedName>
</protein>
<evidence type="ECO:0000259" key="10">
    <source>
        <dbReference type="Pfam" id="PF07715"/>
    </source>
</evidence>
<feature type="region of interest" description="Disordered" evidence="8">
    <location>
        <begin position="278"/>
        <end position="316"/>
    </location>
</feature>
<evidence type="ECO:0000256" key="8">
    <source>
        <dbReference type="SAM" id="MobiDB-lite"/>
    </source>
</evidence>
<evidence type="ECO:0000256" key="3">
    <source>
        <dbReference type="ARBA" id="ARBA00022452"/>
    </source>
</evidence>
<evidence type="ECO:0000259" key="11">
    <source>
        <dbReference type="Pfam" id="PF14905"/>
    </source>
</evidence>
<keyword evidence="5 9" id="KW-0732">Signal</keyword>
<dbReference type="PANTHER" id="PTHR30069">
    <property type="entry name" value="TONB-DEPENDENT OUTER MEMBRANE RECEPTOR"/>
    <property type="match status" value="1"/>
</dbReference>
<dbReference type="Gene3D" id="2.40.170.20">
    <property type="entry name" value="TonB-dependent receptor, beta-barrel domain"/>
    <property type="match status" value="1"/>
</dbReference>
<dbReference type="Gene3D" id="2.60.40.1120">
    <property type="entry name" value="Carboxypeptidase-like, regulatory domain"/>
    <property type="match status" value="1"/>
</dbReference>
<dbReference type="PANTHER" id="PTHR30069:SF29">
    <property type="entry name" value="HEMOGLOBIN AND HEMOGLOBIN-HAPTOGLOBIN-BINDING PROTEIN 1-RELATED"/>
    <property type="match status" value="1"/>
</dbReference>
<organism evidence="12 13">
    <name type="scientific">Hymenobacter nivis</name>
    <dbReference type="NCBI Taxonomy" id="1850093"/>
    <lineage>
        <taxon>Bacteria</taxon>
        <taxon>Pseudomonadati</taxon>
        <taxon>Bacteroidota</taxon>
        <taxon>Cytophagia</taxon>
        <taxon>Cytophagales</taxon>
        <taxon>Hymenobacteraceae</taxon>
        <taxon>Hymenobacter</taxon>
    </lineage>
</organism>
<feature type="signal peptide" evidence="9">
    <location>
        <begin position="1"/>
        <end position="26"/>
    </location>
</feature>
<reference evidence="12 13" key="1">
    <citation type="journal article" date="2019" name="Environ. Microbiol.">
        <title>Species interactions and distinct microbial communities in high Arctic permafrost affected cryosols are associated with the CH4 and CO2 gas fluxes.</title>
        <authorList>
            <person name="Altshuler I."/>
            <person name="Hamel J."/>
            <person name="Turney S."/>
            <person name="Magnuson E."/>
            <person name="Levesque R."/>
            <person name="Greer C."/>
            <person name="Whyte L.G."/>
        </authorList>
    </citation>
    <scope>NUCLEOTIDE SEQUENCE [LARGE SCALE GENOMIC DNA]</scope>
    <source>
        <strain evidence="12 13">S9.2P</strain>
    </source>
</reference>
<dbReference type="GO" id="GO:0044718">
    <property type="term" value="P:siderophore transmembrane transport"/>
    <property type="evidence" value="ECO:0007669"/>
    <property type="project" value="TreeGrafter"/>
</dbReference>
<keyword evidence="3" id="KW-1134">Transmembrane beta strand</keyword>
<keyword evidence="7" id="KW-0998">Cell outer membrane</keyword>
<evidence type="ECO:0000256" key="5">
    <source>
        <dbReference type="ARBA" id="ARBA00022729"/>
    </source>
</evidence>
<feature type="compositionally biased region" description="Polar residues" evidence="8">
    <location>
        <begin position="278"/>
        <end position="299"/>
    </location>
</feature>
<dbReference type="Pfam" id="PF07715">
    <property type="entry name" value="Plug"/>
    <property type="match status" value="1"/>
</dbReference>
<dbReference type="Pfam" id="PF14905">
    <property type="entry name" value="OMP_b-brl_3"/>
    <property type="match status" value="1"/>
</dbReference>
<dbReference type="SUPFAM" id="SSF49452">
    <property type="entry name" value="Starch-binding domain-like"/>
    <property type="match status" value="1"/>
</dbReference>
<dbReference type="OrthoDB" id="905812at2"/>
<evidence type="ECO:0000256" key="7">
    <source>
        <dbReference type="ARBA" id="ARBA00023237"/>
    </source>
</evidence>
<evidence type="ECO:0000256" key="4">
    <source>
        <dbReference type="ARBA" id="ARBA00022692"/>
    </source>
</evidence>
<comment type="caution">
    <text evidence="12">The sequence shown here is derived from an EMBL/GenBank/DDBJ whole genome shotgun (WGS) entry which is preliminary data.</text>
</comment>
<feature type="domain" description="Outer membrane protein beta-barrel" evidence="11">
    <location>
        <begin position="388"/>
        <end position="810"/>
    </location>
</feature>
<accession>A0A502HES8</accession>
<dbReference type="InterPro" id="IPR036942">
    <property type="entry name" value="Beta-barrel_TonB_sf"/>
</dbReference>
<dbReference type="InterPro" id="IPR039426">
    <property type="entry name" value="TonB-dep_rcpt-like"/>
</dbReference>
<sequence>MKHFSVVGCRLLPLLFFILLGQRAAAQAPAPGSGSVTGTVLDSLTRQPVPFATVVLLPPAPSEKTVAGQSADEQGHFALTKVPAGSYRLRVSFVGYGVRTQAVTVANGALALGPIRLPATAQRLGEAVVVAQRPLMEVKPDRLVYNAEQDVTNAGGTAQDVLRKAPLLAIDGDDNVTMRGNSNFKVLINNKPSPTLAANLKEALKSIPADQIKSVEVITTPPAKYDGEGTAGIINIVLKKGAKQGLNGTVGANAGSRGSNGNGSLNFRQGKFNFTSSANGGLNYNNRSSSNSEQVTYRSTRNDTLRQNGSGSNTGYYGSGSLGLDYDPAEHHSLSLNGSFFSYGGASQSGNLNRYTTPLPGFGALFLRDTRSTYNGGNAEVTGTYTRTYKQERREWSNILQYAYNGNRNGYEFNQFNNSEQPLDVGQASYRERSLTRLPGHEYTLQSDYTLPLGEKKTLEFGVKGILRLTGSQAQVDTLFPGRAADFATSRFRGTSFDYRQDVEGAYATYNFNPTAKLHLGLGGRVERTGLWAEFANTNTGIPYRSYVTPLPNANLSYELSKTSSLRLAYSRRISRPYIYYLNPYVNRSNPISYSYGNPNLDPELTHSVELSYNNFIKTTSFNIALSVLRTGNSIEQVSFSSTQPLLPVPDEIVPAANLILETSANVASNTAFQLNGYVSAKPTEKWSLSMGGNLEYLMLRSTALSLTRSGFAGNYNVNTSYKATKTLTLQGNLYHSLSRPTLQGRNSGFIFYGLGLRQTLLKGRADVSFNAQYPFSAQRTFAYETATPTFSQNSRYTNQQRQFRLGFTYRFGQAQQSTRQRKSIRNDDIKGGGGGQSSGG</sequence>
<dbReference type="GO" id="GO:0009279">
    <property type="term" value="C:cell outer membrane"/>
    <property type="evidence" value="ECO:0007669"/>
    <property type="project" value="UniProtKB-SubCell"/>
</dbReference>
<feature type="domain" description="TonB-dependent receptor plug" evidence="10">
    <location>
        <begin position="143"/>
        <end position="232"/>
    </location>
</feature>
<evidence type="ECO:0000256" key="2">
    <source>
        <dbReference type="ARBA" id="ARBA00022448"/>
    </source>
</evidence>
<dbReference type="AlphaFoldDB" id="A0A502HES8"/>
<evidence type="ECO:0000256" key="1">
    <source>
        <dbReference type="ARBA" id="ARBA00004571"/>
    </source>
</evidence>